<evidence type="ECO:0000256" key="6">
    <source>
        <dbReference type="PIRSR" id="PIRSR006468-1"/>
    </source>
</evidence>
<keyword evidence="4 7" id="KW-0808">Transferase</keyword>
<comment type="similarity">
    <text evidence="2">Belongs to the class-IV pyridoxal-phosphate-dependent aminotransferase family.</text>
</comment>
<dbReference type="PIRSF" id="PIRSF006468">
    <property type="entry name" value="BCAT1"/>
    <property type="match status" value="1"/>
</dbReference>
<name>A0A8E2F252_9PEZI</name>
<dbReference type="InterPro" id="IPR036038">
    <property type="entry name" value="Aminotransferase-like"/>
</dbReference>
<sequence>MALYVQALKSSSEVGSSSIDQIQSQKAPTTGLGFTGLAPLDASRLTFTHTANSRAVPLSNSPEVLSGETCTDHMITCQWTASGGWLAPELKPYGPLSLMPTSSSLHYAIQCFEGLKLYRGFDGRLRLFRPFRNAVRMLDSAKRISLPSFRPEEWVKLVAKLCAVDGPKWLPKERSGHFLYIRPTLISNDPSLSVKRPAKALFYIVISCLPAVDEREKGLRLLASQADMVRAWPGGFGYVKLGANYGPSMLAGDEAKKKGFEQILWLFRNENGIREVTEAGASNFMLVWRTREGRLQLATAPLDRQIFLDGITRRSILDLARERLSGDSDGGEGGEKIEIKERRLSMDDIVAACEEDRIVEAFAVGTSYFVSPVSLIQYGEKALEIPMVEGSTGVYARLFKAWLKAIMYGLEKHDWAYLVDSKE</sequence>
<dbReference type="SUPFAM" id="SSF56752">
    <property type="entry name" value="D-aminoacid aminotransferase-like PLP-dependent enzymes"/>
    <property type="match status" value="1"/>
</dbReference>
<evidence type="ECO:0000313" key="8">
    <source>
        <dbReference type="Proteomes" id="UP000250140"/>
    </source>
</evidence>
<accession>A0A8E2F252</accession>
<dbReference type="EMBL" id="KV749500">
    <property type="protein sequence ID" value="OCL09151.1"/>
    <property type="molecule type" value="Genomic_DNA"/>
</dbReference>
<dbReference type="InterPro" id="IPR043131">
    <property type="entry name" value="BCAT-like_N"/>
</dbReference>
<reference evidence="7 8" key="1">
    <citation type="journal article" date="2016" name="Nat. Commun.">
        <title>Ectomycorrhizal ecology is imprinted in the genome of the dominant symbiotic fungus Cenococcum geophilum.</title>
        <authorList>
            <consortium name="DOE Joint Genome Institute"/>
            <person name="Peter M."/>
            <person name="Kohler A."/>
            <person name="Ohm R.A."/>
            <person name="Kuo A."/>
            <person name="Krutzmann J."/>
            <person name="Morin E."/>
            <person name="Arend M."/>
            <person name="Barry K.W."/>
            <person name="Binder M."/>
            <person name="Choi C."/>
            <person name="Clum A."/>
            <person name="Copeland A."/>
            <person name="Grisel N."/>
            <person name="Haridas S."/>
            <person name="Kipfer T."/>
            <person name="LaButti K."/>
            <person name="Lindquist E."/>
            <person name="Lipzen A."/>
            <person name="Maire R."/>
            <person name="Meier B."/>
            <person name="Mihaltcheva S."/>
            <person name="Molinier V."/>
            <person name="Murat C."/>
            <person name="Poggeler S."/>
            <person name="Quandt C.A."/>
            <person name="Sperisen C."/>
            <person name="Tritt A."/>
            <person name="Tisserant E."/>
            <person name="Crous P.W."/>
            <person name="Henrissat B."/>
            <person name="Nehls U."/>
            <person name="Egli S."/>
            <person name="Spatafora J.W."/>
            <person name="Grigoriev I.V."/>
            <person name="Martin F.M."/>
        </authorList>
    </citation>
    <scope>NUCLEOTIDE SEQUENCE [LARGE SCALE GENOMIC DNA]</scope>
    <source>
        <strain evidence="7 8">CBS 207.34</strain>
    </source>
</reference>
<dbReference type="GO" id="GO:0004084">
    <property type="term" value="F:branched-chain-amino-acid transaminase activity"/>
    <property type="evidence" value="ECO:0007669"/>
    <property type="project" value="InterPro"/>
</dbReference>
<evidence type="ECO:0000256" key="1">
    <source>
        <dbReference type="ARBA" id="ARBA00001933"/>
    </source>
</evidence>
<dbReference type="PANTHER" id="PTHR11825">
    <property type="entry name" value="SUBGROUP IIII AMINOTRANSFERASE"/>
    <property type="match status" value="1"/>
</dbReference>
<gene>
    <name evidence="7" type="ORF">AOQ84DRAFT_405239</name>
</gene>
<feature type="modified residue" description="N6-(pyridoxal phosphate)lysine" evidence="6">
    <location>
        <position position="240"/>
    </location>
</feature>
<evidence type="ECO:0000256" key="3">
    <source>
        <dbReference type="ARBA" id="ARBA00022576"/>
    </source>
</evidence>
<dbReference type="OrthoDB" id="1732691at2759"/>
<evidence type="ECO:0000256" key="4">
    <source>
        <dbReference type="ARBA" id="ARBA00022679"/>
    </source>
</evidence>
<dbReference type="InterPro" id="IPR001544">
    <property type="entry name" value="Aminotrans_IV"/>
</dbReference>
<dbReference type="Gene3D" id="3.20.10.10">
    <property type="entry name" value="D-amino Acid Aminotransferase, subunit A, domain 2"/>
    <property type="match status" value="1"/>
</dbReference>
<dbReference type="GO" id="GO:0005739">
    <property type="term" value="C:mitochondrion"/>
    <property type="evidence" value="ECO:0007669"/>
    <property type="project" value="TreeGrafter"/>
</dbReference>
<dbReference type="AlphaFoldDB" id="A0A8E2F252"/>
<keyword evidence="3 7" id="KW-0032">Aminotransferase</keyword>
<protein>
    <submittedName>
        <fullName evidence="7">Branched-chain amino acid aminotransferase II</fullName>
    </submittedName>
</protein>
<proteinExistence type="inferred from homology"/>
<dbReference type="FunFam" id="3.30.470.10:FF:000012">
    <property type="entry name" value="Branched-chain-amino-acid aminotransferase"/>
    <property type="match status" value="1"/>
</dbReference>
<keyword evidence="8" id="KW-1185">Reference proteome</keyword>
<dbReference type="GO" id="GO:0009099">
    <property type="term" value="P:L-valine biosynthetic process"/>
    <property type="evidence" value="ECO:0007669"/>
    <property type="project" value="TreeGrafter"/>
</dbReference>
<dbReference type="GO" id="GO:0009098">
    <property type="term" value="P:L-leucine biosynthetic process"/>
    <property type="evidence" value="ECO:0007669"/>
    <property type="project" value="TreeGrafter"/>
</dbReference>
<dbReference type="Gene3D" id="3.30.470.10">
    <property type="match status" value="1"/>
</dbReference>
<dbReference type="InterPro" id="IPR043132">
    <property type="entry name" value="BCAT-like_C"/>
</dbReference>
<comment type="cofactor">
    <cofactor evidence="1">
        <name>pyridoxal 5'-phosphate</name>
        <dbReference type="ChEBI" id="CHEBI:597326"/>
    </cofactor>
</comment>
<keyword evidence="5" id="KW-0663">Pyridoxal phosphate</keyword>
<evidence type="ECO:0000256" key="2">
    <source>
        <dbReference type="ARBA" id="ARBA00009320"/>
    </source>
</evidence>
<organism evidence="7 8">
    <name type="scientific">Glonium stellatum</name>
    <dbReference type="NCBI Taxonomy" id="574774"/>
    <lineage>
        <taxon>Eukaryota</taxon>
        <taxon>Fungi</taxon>
        <taxon>Dikarya</taxon>
        <taxon>Ascomycota</taxon>
        <taxon>Pezizomycotina</taxon>
        <taxon>Dothideomycetes</taxon>
        <taxon>Pleosporomycetidae</taxon>
        <taxon>Gloniales</taxon>
        <taxon>Gloniaceae</taxon>
        <taxon>Glonium</taxon>
    </lineage>
</organism>
<dbReference type="PANTHER" id="PTHR11825:SF69">
    <property type="entry name" value="BRANCHED-CHAIN-AMINO-ACID AMINOTRANSFERASE"/>
    <property type="match status" value="1"/>
</dbReference>
<evidence type="ECO:0000313" key="7">
    <source>
        <dbReference type="EMBL" id="OCL09151.1"/>
    </source>
</evidence>
<dbReference type="Pfam" id="PF01063">
    <property type="entry name" value="Aminotran_4"/>
    <property type="match status" value="1"/>
</dbReference>
<dbReference type="Proteomes" id="UP000250140">
    <property type="component" value="Unassembled WGS sequence"/>
</dbReference>
<dbReference type="InterPro" id="IPR005786">
    <property type="entry name" value="B_amino_transII"/>
</dbReference>
<evidence type="ECO:0000256" key="5">
    <source>
        <dbReference type="ARBA" id="ARBA00022898"/>
    </source>
</evidence>